<dbReference type="EMBL" id="JACEFO010002221">
    <property type="protein sequence ID" value="KAF8672429.1"/>
    <property type="molecule type" value="Genomic_DNA"/>
</dbReference>
<evidence type="ECO:0000313" key="2">
    <source>
        <dbReference type="EMBL" id="KAF8672429.1"/>
    </source>
</evidence>
<gene>
    <name evidence="2" type="ORF">HU200_049640</name>
</gene>
<dbReference type="InterPro" id="IPR044730">
    <property type="entry name" value="RNase_H-like_dom_plant"/>
</dbReference>
<dbReference type="GO" id="GO:0004523">
    <property type="term" value="F:RNA-DNA hybrid ribonuclease activity"/>
    <property type="evidence" value="ECO:0007669"/>
    <property type="project" value="InterPro"/>
</dbReference>
<keyword evidence="3" id="KW-1185">Reference proteome</keyword>
<dbReference type="Pfam" id="PF13456">
    <property type="entry name" value="RVT_3"/>
    <property type="match status" value="1"/>
</dbReference>
<evidence type="ECO:0000259" key="1">
    <source>
        <dbReference type="Pfam" id="PF13456"/>
    </source>
</evidence>
<dbReference type="PANTHER" id="PTHR47074:SF11">
    <property type="entry name" value="REVERSE TRANSCRIPTASE-LIKE PROTEIN"/>
    <property type="match status" value="1"/>
</dbReference>
<protein>
    <recommendedName>
        <fullName evidence="1">RNase H type-1 domain-containing protein</fullName>
    </recommendedName>
</protein>
<reference evidence="2" key="1">
    <citation type="submission" date="2020-07" db="EMBL/GenBank/DDBJ databases">
        <title>Genome sequence and genetic diversity analysis of an under-domesticated orphan crop, white fonio (Digitaria exilis).</title>
        <authorList>
            <person name="Bennetzen J.L."/>
            <person name="Chen S."/>
            <person name="Ma X."/>
            <person name="Wang X."/>
            <person name="Yssel A.E.J."/>
            <person name="Chaluvadi S.R."/>
            <person name="Johnson M."/>
            <person name="Gangashetty P."/>
            <person name="Hamidou F."/>
            <person name="Sanogo M.D."/>
            <person name="Zwaenepoel A."/>
            <person name="Wallace J."/>
            <person name="Van De Peer Y."/>
            <person name="Van Deynze A."/>
        </authorList>
    </citation>
    <scope>NUCLEOTIDE SEQUENCE</scope>
    <source>
        <tissue evidence="2">Leaves</tissue>
    </source>
</reference>
<dbReference type="Gene3D" id="3.30.420.10">
    <property type="entry name" value="Ribonuclease H-like superfamily/Ribonuclease H"/>
    <property type="match status" value="1"/>
</dbReference>
<name>A0A835B4F3_9POAL</name>
<feature type="domain" description="RNase H type-1" evidence="1">
    <location>
        <begin position="64"/>
        <end position="150"/>
    </location>
</feature>
<dbReference type="InterPro" id="IPR012337">
    <property type="entry name" value="RNaseH-like_sf"/>
</dbReference>
<dbReference type="InterPro" id="IPR036397">
    <property type="entry name" value="RNaseH_sf"/>
</dbReference>
<dbReference type="Proteomes" id="UP000636709">
    <property type="component" value="Unassembled WGS sequence"/>
</dbReference>
<comment type="caution">
    <text evidence="2">The sequence shown here is derived from an EMBL/GenBank/DDBJ whole genome shotgun (WGS) entry which is preliminary data.</text>
</comment>
<proteinExistence type="predicted"/>
<dbReference type="InterPro" id="IPR052929">
    <property type="entry name" value="RNase_H-like_EbsB-rel"/>
</dbReference>
<sequence>MWSLWSSRNDRRHGKAPIEKVTAINWALDICFHLTSPNKSAEDPKVPPLVPRWQRPPGNTLKVNIDGAFDAEEESGAIGAVVRDAEGGFLMATTRWLPDVGSALAAEAEAPCAGVQLIYTVTEGPVMMKTDSLELVSLWNNRGSHKSEFAPIFGDV</sequence>
<dbReference type="OrthoDB" id="1906820at2759"/>
<evidence type="ECO:0000313" key="3">
    <source>
        <dbReference type="Proteomes" id="UP000636709"/>
    </source>
</evidence>
<dbReference type="SUPFAM" id="SSF53098">
    <property type="entry name" value="Ribonuclease H-like"/>
    <property type="match status" value="1"/>
</dbReference>
<dbReference type="PANTHER" id="PTHR47074">
    <property type="entry name" value="BNAC02G40300D PROTEIN"/>
    <property type="match status" value="1"/>
</dbReference>
<accession>A0A835B4F3</accession>
<dbReference type="CDD" id="cd06222">
    <property type="entry name" value="RNase_H_like"/>
    <property type="match status" value="1"/>
</dbReference>
<organism evidence="2 3">
    <name type="scientific">Digitaria exilis</name>
    <dbReference type="NCBI Taxonomy" id="1010633"/>
    <lineage>
        <taxon>Eukaryota</taxon>
        <taxon>Viridiplantae</taxon>
        <taxon>Streptophyta</taxon>
        <taxon>Embryophyta</taxon>
        <taxon>Tracheophyta</taxon>
        <taxon>Spermatophyta</taxon>
        <taxon>Magnoliopsida</taxon>
        <taxon>Liliopsida</taxon>
        <taxon>Poales</taxon>
        <taxon>Poaceae</taxon>
        <taxon>PACMAD clade</taxon>
        <taxon>Panicoideae</taxon>
        <taxon>Panicodae</taxon>
        <taxon>Paniceae</taxon>
        <taxon>Anthephorinae</taxon>
        <taxon>Digitaria</taxon>
    </lineage>
</organism>
<dbReference type="InterPro" id="IPR002156">
    <property type="entry name" value="RNaseH_domain"/>
</dbReference>
<dbReference type="AlphaFoldDB" id="A0A835B4F3"/>
<dbReference type="GO" id="GO:0003676">
    <property type="term" value="F:nucleic acid binding"/>
    <property type="evidence" value="ECO:0007669"/>
    <property type="project" value="InterPro"/>
</dbReference>